<name>A0AAD7F0M5_9AGAR</name>
<feature type="region of interest" description="Disordered" evidence="1">
    <location>
        <begin position="198"/>
        <end position="225"/>
    </location>
</feature>
<evidence type="ECO:0000313" key="2">
    <source>
        <dbReference type="EMBL" id="KAJ7359938.1"/>
    </source>
</evidence>
<comment type="caution">
    <text evidence="2">The sequence shown here is derived from an EMBL/GenBank/DDBJ whole genome shotgun (WGS) entry which is preliminary data.</text>
</comment>
<evidence type="ECO:0000313" key="3">
    <source>
        <dbReference type="Proteomes" id="UP001218218"/>
    </source>
</evidence>
<organism evidence="2 3">
    <name type="scientific">Mycena albidolilacea</name>
    <dbReference type="NCBI Taxonomy" id="1033008"/>
    <lineage>
        <taxon>Eukaryota</taxon>
        <taxon>Fungi</taxon>
        <taxon>Dikarya</taxon>
        <taxon>Basidiomycota</taxon>
        <taxon>Agaricomycotina</taxon>
        <taxon>Agaricomycetes</taxon>
        <taxon>Agaricomycetidae</taxon>
        <taxon>Agaricales</taxon>
        <taxon>Marasmiineae</taxon>
        <taxon>Mycenaceae</taxon>
        <taxon>Mycena</taxon>
    </lineage>
</organism>
<sequence>MQLPPPLHALAPVIDPDRLARGPPAPTRRSSVSAGLDGRNRRRVDVQRPIHGRHCSTRGLHARNWPSSPLARLVSTRGGCSALPVCARSGLAHAINPPALFFSGVHSSYTTRARRPFALAAPVPIRPPRTFICVDAASHGRDTGWERESSTSSHCPSRGPSHAGTCPHAPARIRSVQHSSFLPPRPLTWKAPRWQYAHGAGSSARTPSTPSQRAAYGPRPREREAAVGTALVGQAAKLSFKGGAPLSARRELVAAPLCLRYRVGGASARPAAQHVDPCVRYRGTTAAPASVLAQCPLPRRVLLLSAPPSAAICACPTPLSSPLQRGQLTLHERVTPWDPHGSLIEVAYGRARCVEKTGGPRRVEGHGACATASLRLQLVFSLANEMFSYKFWRRGLPCTFVVYISARSTRDEGLSRPHLSGTTLAAVTIGRFASQGLPARLTRTATSTDASVVRVPHPSLACGVLPHEYPRCSTPVCYVDALTPPPCRCACVLHLGCHFARPGPRFCGPRPRRPVSGLAGSMRVLPPSTHDLLPASRMAARLTSSGFERIRPRRVQRRAGRLTRPCPPRSAIWLGEGSRVLYATRKHSGTRVCEHPGEYIKAEWGTSHWRALSDQPVADGWSHALLHLAYALTCAPAPPDTPRCRRARGAVCLRPGPIDLTPTPSIRACGVGSPPTSPRRAPRCQRLSLTRAFTPFPRLLCTTSRDESLSHPCLLHTTLVAAIPVAAVSTFASEGAEETLPSVQRAASQRTMLVHHAIAVLTAAELHATTSSA</sequence>
<keyword evidence="3" id="KW-1185">Reference proteome</keyword>
<feature type="region of interest" description="Disordered" evidence="1">
    <location>
        <begin position="1"/>
        <end position="44"/>
    </location>
</feature>
<protein>
    <submittedName>
        <fullName evidence="2">Uncharacterized protein</fullName>
    </submittedName>
</protein>
<feature type="region of interest" description="Disordered" evidence="1">
    <location>
        <begin position="142"/>
        <end position="168"/>
    </location>
</feature>
<reference evidence="2" key="1">
    <citation type="submission" date="2023-03" db="EMBL/GenBank/DDBJ databases">
        <title>Massive genome expansion in bonnet fungi (Mycena s.s.) driven by repeated elements and novel gene families across ecological guilds.</title>
        <authorList>
            <consortium name="Lawrence Berkeley National Laboratory"/>
            <person name="Harder C.B."/>
            <person name="Miyauchi S."/>
            <person name="Viragh M."/>
            <person name="Kuo A."/>
            <person name="Thoen E."/>
            <person name="Andreopoulos B."/>
            <person name="Lu D."/>
            <person name="Skrede I."/>
            <person name="Drula E."/>
            <person name="Henrissat B."/>
            <person name="Morin E."/>
            <person name="Kohler A."/>
            <person name="Barry K."/>
            <person name="LaButti K."/>
            <person name="Morin E."/>
            <person name="Salamov A."/>
            <person name="Lipzen A."/>
            <person name="Mereny Z."/>
            <person name="Hegedus B."/>
            <person name="Baldrian P."/>
            <person name="Stursova M."/>
            <person name="Weitz H."/>
            <person name="Taylor A."/>
            <person name="Grigoriev I.V."/>
            <person name="Nagy L.G."/>
            <person name="Martin F."/>
            <person name="Kauserud H."/>
        </authorList>
    </citation>
    <scope>NUCLEOTIDE SEQUENCE</scope>
    <source>
        <strain evidence="2">CBHHK002</strain>
    </source>
</reference>
<evidence type="ECO:0000256" key="1">
    <source>
        <dbReference type="SAM" id="MobiDB-lite"/>
    </source>
</evidence>
<proteinExistence type="predicted"/>
<dbReference type="AlphaFoldDB" id="A0AAD7F0M5"/>
<dbReference type="EMBL" id="JARIHO010000006">
    <property type="protein sequence ID" value="KAJ7359938.1"/>
    <property type="molecule type" value="Genomic_DNA"/>
</dbReference>
<feature type="compositionally biased region" description="Polar residues" evidence="1">
    <location>
        <begin position="203"/>
        <end position="212"/>
    </location>
</feature>
<dbReference type="Proteomes" id="UP001218218">
    <property type="component" value="Unassembled WGS sequence"/>
</dbReference>
<gene>
    <name evidence="2" type="ORF">DFH08DRAFT_1039272</name>
</gene>
<accession>A0AAD7F0M5</accession>